<evidence type="ECO:0000313" key="1">
    <source>
        <dbReference type="EMBL" id="KAK2847250.1"/>
    </source>
</evidence>
<organism evidence="1 2">
    <name type="scientific">Channa striata</name>
    <name type="common">Snakehead murrel</name>
    <name type="synonym">Ophicephalus striatus</name>
    <dbReference type="NCBI Taxonomy" id="64152"/>
    <lineage>
        <taxon>Eukaryota</taxon>
        <taxon>Metazoa</taxon>
        <taxon>Chordata</taxon>
        <taxon>Craniata</taxon>
        <taxon>Vertebrata</taxon>
        <taxon>Euteleostomi</taxon>
        <taxon>Actinopterygii</taxon>
        <taxon>Neopterygii</taxon>
        <taxon>Teleostei</taxon>
        <taxon>Neoteleostei</taxon>
        <taxon>Acanthomorphata</taxon>
        <taxon>Anabantaria</taxon>
        <taxon>Anabantiformes</taxon>
        <taxon>Channoidei</taxon>
        <taxon>Channidae</taxon>
        <taxon>Channa</taxon>
    </lineage>
</organism>
<dbReference type="EMBL" id="JAUPFM010000007">
    <property type="protein sequence ID" value="KAK2847250.1"/>
    <property type="molecule type" value="Genomic_DNA"/>
</dbReference>
<keyword evidence="2" id="KW-1185">Reference proteome</keyword>
<dbReference type="Proteomes" id="UP001187415">
    <property type="component" value="Unassembled WGS sequence"/>
</dbReference>
<comment type="caution">
    <text evidence="1">The sequence shown here is derived from an EMBL/GenBank/DDBJ whole genome shotgun (WGS) entry which is preliminary data.</text>
</comment>
<name>A0AA88N1T2_CHASR</name>
<proteinExistence type="predicted"/>
<evidence type="ECO:0000313" key="2">
    <source>
        <dbReference type="Proteomes" id="UP001187415"/>
    </source>
</evidence>
<accession>A0AA88N1T2</accession>
<reference evidence="1" key="1">
    <citation type="submission" date="2023-07" db="EMBL/GenBank/DDBJ databases">
        <title>Chromosome-level Genome Assembly of Striped Snakehead (Channa striata).</title>
        <authorList>
            <person name="Liu H."/>
        </authorList>
    </citation>
    <scope>NUCLEOTIDE SEQUENCE</scope>
    <source>
        <strain evidence="1">Gz</strain>
        <tissue evidence="1">Muscle</tissue>
    </source>
</reference>
<dbReference type="AlphaFoldDB" id="A0AA88N1T2"/>
<gene>
    <name evidence="1" type="ORF">Q5P01_010249</name>
</gene>
<sequence>MDITEKTVLGEQRTGAPGEKRLVSAHCGSARSRRFHPCPSAERTVTAKFPPGALTLVRELRSTELLETDMFLTWIRTNTPVESVRRD</sequence>
<protein>
    <submittedName>
        <fullName evidence="1">Uncharacterized protein</fullName>
    </submittedName>
</protein>